<organism evidence="2 3">
    <name type="scientific">Glossina pallidipes</name>
    <name type="common">Tsetse fly</name>
    <dbReference type="NCBI Taxonomy" id="7398"/>
    <lineage>
        <taxon>Eukaryota</taxon>
        <taxon>Metazoa</taxon>
        <taxon>Ecdysozoa</taxon>
        <taxon>Arthropoda</taxon>
        <taxon>Hexapoda</taxon>
        <taxon>Insecta</taxon>
        <taxon>Pterygota</taxon>
        <taxon>Neoptera</taxon>
        <taxon>Endopterygota</taxon>
        <taxon>Diptera</taxon>
        <taxon>Brachycera</taxon>
        <taxon>Muscomorpha</taxon>
        <taxon>Hippoboscoidea</taxon>
        <taxon>Glossinidae</taxon>
        <taxon>Glossina</taxon>
    </lineage>
</organism>
<feature type="region of interest" description="Disordered" evidence="1">
    <location>
        <begin position="59"/>
        <end position="99"/>
    </location>
</feature>
<dbReference type="EnsemblMetazoa" id="GPAI033272-RA">
    <property type="protein sequence ID" value="GPAI033272-PA"/>
    <property type="gene ID" value="GPAI033272"/>
</dbReference>
<dbReference type="AlphaFoldDB" id="A0A1B0A3F8"/>
<reference evidence="2" key="2">
    <citation type="submission" date="2020-05" db="UniProtKB">
        <authorList>
            <consortium name="EnsemblMetazoa"/>
        </authorList>
    </citation>
    <scope>IDENTIFICATION</scope>
    <source>
        <strain evidence="2">IAEA</strain>
    </source>
</reference>
<keyword evidence="3" id="KW-1185">Reference proteome</keyword>
<protein>
    <submittedName>
        <fullName evidence="2">Uncharacterized protein</fullName>
    </submittedName>
</protein>
<name>A0A1B0A3F8_GLOPL</name>
<proteinExistence type="predicted"/>
<accession>A0A1B0A3F8</accession>
<dbReference type="VEuPathDB" id="VectorBase:GPAI033272"/>
<feature type="compositionally biased region" description="Acidic residues" evidence="1">
    <location>
        <begin position="59"/>
        <end position="82"/>
    </location>
</feature>
<evidence type="ECO:0000313" key="3">
    <source>
        <dbReference type="Proteomes" id="UP000092445"/>
    </source>
</evidence>
<evidence type="ECO:0000313" key="2">
    <source>
        <dbReference type="EnsemblMetazoa" id="GPAI033272-PA"/>
    </source>
</evidence>
<evidence type="ECO:0000256" key="1">
    <source>
        <dbReference type="SAM" id="MobiDB-lite"/>
    </source>
</evidence>
<dbReference type="Proteomes" id="UP000092445">
    <property type="component" value="Unassembled WGS sequence"/>
</dbReference>
<sequence length="135" mass="15510">MEWMDRWMDDDGDDYSAGRGTASGYGYLAKCMYNSVVDDYDVVAGAVVVGIIIIVVDDDHDDDEDDDDNDDDDDDDDDDEDDRQSTCNHNQPYRHTHTIPHISTGNKLYITTKTTRIHFTYTHEYVRTYQRKVGA</sequence>
<reference evidence="3" key="1">
    <citation type="submission" date="2014-03" db="EMBL/GenBank/DDBJ databases">
        <authorList>
            <person name="Aksoy S."/>
            <person name="Warren W."/>
            <person name="Wilson R.K."/>
        </authorList>
    </citation>
    <scope>NUCLEOTIDE SEQUENCE [LARGE SCALE GENOMIC DNA]</scope>
    <source>
        <strain evidence="3">IAEA</strain>
    </source>
</reference>